<dbReference type="RefSeq" id="WP_345127458.1">
    <property type="nucleotide sequence ID" value="NZ_BAABDI010000048.1"/>
</dbReference>
<sequence>MAAANSPKLSLGRLASTAMRYNDVARCENMAAYYDKFLRRTSVQEPNYYSFIEYPFWGNLGKRRERLVVYNPQYKEEVVEFYEVKEADYLAAIESLNGTVVEDLVQDPDYHNGRESAQRTVVRKSGGQRIGVIINPPLPFVEHSRRSDSAKYLVPLAALAVGLAVGPVLKALRQRSKTSSRR</sequence>
<evidence type="ECO:0000313" key="2">
    <source>
        <dbReference type="EMBL" id="GAA3992321.1"/>
    </source>
</evidence>
<organism evidence="2 3">
    <name type="scientific">Hymenobacter antarcticus</name>
    <dbReference type="NCBI Taxonomy" id="486270"/>
    <lineage>
        <taxon>Bacteria</taxon>
        <taxon>Pseudomonadati</taxon>
        <taxon>Bacteroidota</taxon>
        <taxon>Cytophagia</taxon>
        <taxon>Cytophagales</taxon>
        <taxon>Hymenobacteraceae</taxon>
        <taxon>Hymenobacter</taxon>
    </lineage>
</organism>
<keyword evidence="1" id="KW-0812">Transmembrane</keyword>
<dbReference type="Proteomes" id="UP001501556">
    <property type="component" value="Unassembled WGS sequence"/>
</dbReference>
<keyword evidence="3" id="KW-1185">Reference proteome</keyword>
<keyword evidence="1" id="KW-0472">Membrane</keyword>
<name>A0ABP7R5M0_9BACT</name>
<feature type="transmembrane region" description="Helical" evidence="1">
    <location>
        <begin position="152"/>
        <end position="172"/>
    </location>
</feature>
<reference evidence="3" key="1">
    <citation type="journal article" date="2019" name="Int. J. Syst. Evol. Microbiol.">
        <title>The Global Catalogue of Microorganisms (GCM) 10K type strain sequencing project: providing services to taxonomists for standard genome sequencing and annotation.</title>
        <authorList>
            <consortium name="The Broad Institute Genomics Platform"/>
            <consortium name="The Broad Institute Genome Sequencing Center for Infectious Disease"/>
            <person name="Wu L."/>
            <person name="Ma J."/>
        </authorList>
    </citation>
    <scope>NUCLEOTIDE SEQUENCE [LARGE SCALE GENOMIC DNA]</scope>
    <source>
        <strain evidence="3">JCM 17217</strain>
    </source>
</reference>
<evidence type="ECO:0000313" key="3">
    <source>
        <dbReference type="Proteomes" id="UP001501556"/>
    </source>
</evidence>
<evidence type="ECO:0000256" key="1">
    <source>
        <dbReference type="SAM" id="Phobius"/>
    </source>
</evidence>
<comment type="caution">
    <text evidence="2">The sequence shown here is derived from an EMBL/GenBank/DDBJ whole genome shotgun (WGS) entry which is preliminary data.</text>
</comment>
<protein>
    <submittedName>
        <fullName evidence="2">Uncharacterized protein</fullName>
    </submittedName>
</protein>
<gene>
    <name evidence="2" type="ORF">GCM10022407_40910</name>
</gene>
<dbReference type="EMBL" id="BAABDI010000048">
    <property type="protein sequence ID" value="GAA3992321.1"/>
    <property type="molecule type" value="Genomic_DNA"/>
</dbReference>
<accession>A0ABP7R5M0</accession>
<keyword evidence="1" id="KW-1133">Transmembrane helix</keyword>
<proteinExistence type="predicted"/>